<evidence type="ECO:0000313" key="1">
    <source>
        <dbReference type="EMBL" id="TMM28760.1"/>
    </source>
</evidence>
<dbReference type="RefSeq" id="WP_138537124.1">
    <property type="nucleotide sequence ID" value="NZ_VANR01000007.1"/>
</dbReference>
<dbReference type="Proteomes" id="UP000307140">
    <property type="component" value="Unassembled WGS sequence"/>
</dbReference>
<dbReference type="InterPro" id="IPR018707">
    <property type="entry name" value="LpxR"/>
</dbReference>
<gene>
    <name evidence="1" type="ORF">FDT66_12695</name>
</gene>
<name>A0A5S3N0N8_9FLAO</name>
<evidence type="ECO:0000313" key="2">
    <source>
        <dbReference type="Proteomes" id="UP000307140"/>
    </source>
</evidence>
<dbReference type="EMBL" id="VANR01000007">
    <property type="protein sequence ID" value="TMM28760.1"/>
    <property type="molecule type" value="Genomic_DNA"/>
</dbReference>
<keyword evidence="2" id="KW-1185">Reference proteome</keyword>
<comment type="caution">
    <text evidence="1">The sequence shown here is derived from an EMBL/GenBank/DDBJ whole genome shotgun (WGS) entry which is preliminary data.</text>
</comment>
<dbReference type="AlphaFoldDB" id="A0A5S3N0N8"/>
<accession>A0A5S3N0N8</accession>
<dbReference type="OrthoDB" id="622552at2"/>
<organism evidence="1 2">
    <name type="scientific">Polaribacter aestuariivivens</name>
    <dbReference type="NCBI Taxonomy" id="2304626"/>
    <lineage>
        <taxon>Bacteria</taxon>
        <taxon>Pseudomonadati</taxon>
        <taxon>Bacteroidota</taxon>
        <taxon>Flavobacteriia</taxon>
        <taxon>Flavobacteriales</taxon>
        <taxon>Flavobacteriaceae</taxon>
    </lineage>
</organism>
<dbReference type="Pfam" id="PF09982">
    <property type="entry name" value="LpxR"/>
    <property type="match status" value="1"/>
</dbReference>
<protein>
    <submittedName>
        <fullName evidence="1">Lipid A deacylase LpxR family protein</fullName>
    </submittedName>
</protein>
<dbReference type="InterPro" id="IPR037107">
    <property type="entry name" value="Put_OMP_sf"/>
</dbReference>
<dbReference type="Gene3D" id="2.40.128.140">
    <property type="entry name" value="Outer membrane protein"/>
    <property type="match status" value="1"/>
</dbReference>
<sequence length="316" mass="36659">MKKNILFIFLFTALNLLSQEKFSKEISFITENDLYTSLKNDRYYTNGMFLSFRYLSKKKKENLEKRILEWSIGHEMYTPYKAIVLSVNDHDRPFSGYLYGSFGFENVYKNNKNLKITGQLGVIGSNAYAKELQDFIHDIYGFRKAIGWQYQIKNALALNFGVTYNKQLLKTSSKAFDVSWINNANAGTVYTNITTGFMARIGFEPLQNIANSIAFKTNINDENTRFFREIESFIFIKPSVRYAVYDATLQGSFLNKNSEVTNELVPIVFDLEIGFKFTSNRFSWGYTFNYNTNKSKGLRFDNGQKYGSINVSYLLR</sequence>
<reference evidence="1 2" key="1">
    <citation type="submission" date="2019-05" db="EMBL/GenBank/DDBJ databases">
        <title>Polaribacter aestuariivivens sp. nov., isolated from a tidal flat.</title>
        <authorList>
            <person name="Yoon J.-H."/>
        </authorList>
    </citation>
    <scope>NUCLEOTIDE SEQUENCE [LARGE SCALE GENOMIC DNA]</scope>
    <source>
        <strain evidence="1 2">DBTF-3</strain>
    </source>
</reference>
<proteinExistence type="predicted"/>